<evidence type="ECO:0000313" key="3">
    <source>
        <dbReference type="Proteomes" id="UP000178912"/>
    </source>
</evidence>
<dbReference type="InterPro" id="IPR000210">
    <property type="entry name" value="BTB/POZ_dom"/>
</dbReference>
<dbReference type="EMBL" id="FJUX01000018">
    <property type="protein sequence ID" value="CZS94257.1"/>
    <property type="molecule type" value="Genomic_DNA"/>
</dbReference>
<dbReference type="CDD" id="cd18186">
    <property type="entry name" value="BTB_POZ_ZBTB_KLHL-like"/>
    <property type="match status" value="1"/>
</dbReference>
<dbReference type="InterPro" id="IPR011333">
    <property type="entry name" value="SKP1/BTB/POZ_sf"/>
</dbReference>
<dbReference type="AlphaFoldDB" id="A0A1E1K859"/>
<gene>
    <name evidence="2" type="ORF">RAG0_04308</name>
</gene>
<protein>
    <recommendedName>
        <fullName evidence="1">BTB domain-containing protein</fullName>
    </recommendedName>
</protein>
<proteinExistence type="predicted"/>
<organism evidence="2 3">
    <name type="scientific">Rhynchosporium agropyri</name>
    <dbReference type="NCBI Taxonomy" id="914238"/>
    <lineage>
        <taxon>Eukaryota</taxon>
        <taxon>Fungi</taxon>
        <taxon>Dikarya</taxon>
        <taxon>Ascomycota</taxon>
        <taxon>Pezizomycotina</taxon>
        <taxon>Leotiomycetes</taxon>
        <taxon>Helotiales</taxon>
        <taxon>Ploettnerulaceae</taxon>
        <taxon>Rhynchosporium</taxon>
    </lineage>
</organism>
<reference evidence="3" key="1">
    <citation type="submission" date="2016-03" db="EMBL/GenBank/DDBJ databases">
        <authorList>
            <person name="Guldener U."/>
        </authorList>
    </citation>
    <scope>NUCLEOTIDE SEQUENCE [LARGE SCALE GENOMIC DNA]</scope>
    <source>
        <strain evidence="3">04CH-RAC-A.6.1</strain>
    </source>
</reference>
<sequence length="190" mass="21094">MSLSSTMETEIPSSRRIFKAASKDLLTFRSCGIGDLVTFIIGADKVPIQVHKKMACLYSHILEAAFDSSFIEGRTQKYELESVTLSAFALLAEWIYTQKIERPPSMKCRKTTGDKSSHSIACSTSTDYVALWILAEVLLKPRLQNLAIDVIADIGTAIANKDGIILAYEETAHNSLLREIFVSQATWTSR</sequence>
<keyword evidence="3" id="KW-1185">Reference proteome</keyword>
<name>A0A1E1K859_9HELO</name>
<dbReference type="PANTHER" id="PTHR47843">
    <property type="entry name" value="BTB DOMAIN-CONTAINING PROTEIN-RELATED"/>
    <property type="match status" value="1"/>
</dbReference>
<evidence type="ECO:0000259" key="1">
    <source>
        <dbReference type="PROSITE" id="PS50097"/>
    </source>
</evidence>
<dbReference type="Proteomes" id="UP000178912">
    <property type="component" value="Unassembled WGS sequence"/>
</dbReference>
<dbReference type="Gene3D" id="3.30.710.10">
    <property type="entry name" value="Potassium Channel Kv1.1, Chain A"/>
    <property type="match status" value="1"/>
</dbReference>
<accession>A0A1E1K859</accession>
<feature type="domain" description="BTB" evidence="1">
    <location>
        <begin position="35"/>
        <end position="104"/>
    </location>
</feature>
<dbReference type="OrthoDB" id="194443at2759"/>
<dbReference type="Pfam" id="PF00651">
    <property type="entry name" value="BTB"/>
    <property type="match status" value="1"/>
</dbReference>
<dbReference type="PROSITE" id="PS50097">
    <property type="entry name" value="BTB"/>
    <property type="match status" value="1"/>
</dbReference>
<evidence type="ECO:0000313" key="2">
    <source>
        <dbReference type="EMBL" id="CZS94257.1"/>
    </source>
</evidence>
<dbReference type="SUPFAM" id="SSF54695">
    <property type="entry name" value="POZ domain"/>
    <property type="match status" value="1"/>
</dbReference>
<dbReference type="PANTHER" id="PTHR47843:SF2">
    <property type="entry name" value="BTB DOMAIN-CONTAINING PROTEIN"/>
    <property type="match status" value="1"/>
</dbReference>